<dbReference type="GO" id="GO:0016020">
    <property type="term" value="C:membrane"/>
    <property type="evidence" value="ECO:0007669"/>
    <property type="project" value="UniProtKB-SubCell"/>
</dbReference>
<evidence type="ECO:0000313" key="16">
    <source>
        <dbReference type="Proteomes" id="UP001596432"/>
    </source>
</evidence>
<dbReference type="SUPFAM" id="SSF55785">
    <property type="entry name" value="PYP-like sensor domain (PAS domain)"/>
    <property type="match status" value="1"/>
</dbReference>
<dbReference type="PROSITE" id="PS50109">
    <property type="entry name" value="HIS_KIN"/>
    <property type="match status" value="1"/>
</dbReference>
<evidence type="ECO:0000313" key="15">
    <source>
        <dbReference type="EMBL" id="MFC7140837.1"/>
    </source>
</evidence>
<feature type="transmembrane region" description="Helical" evidence="12">
    <location>
        <begin position="143"/>
        <end position="166"/>
    </location>
</feature>
<evidence type="ECO:0000256" key="8">
    <source>
        <dbReference type="ARBA" id="ARBA00022840"/>
    </source>
</evidence>
<comment type="subcellular location">
    <subcellularLocation>
        <location evidence="2">Membrane</location>
        <topology evidence="2">Multi-pass membrane protein</topology>
    </subcellularLocation>
</comment>
<comment type="caution">
    <text evidence="15">The sequence shown here is derived from an EMBL/GenBank/DDBJ whole genome shotgun (WGS) entry which is preliminary data.</text>
</comment>
<comment type="catalytic activity">
    <reaction evidence="1">
        <text>ATP + protein L-histidine = ADP + protein N-phospho-L-histidine.</text>
        <dbReference type="EC" id="2.7.13.3"/>
    </reaction>
</comment>
<dbReference type="NCBIfam" id="TIGR00229">
    <property type="entry name" value="sensory_box"/>
    <property type="match status" value="1"/>
</dbReference>
<dbReference type="SMART" id="SM00387">
    <property type="entry name" value="HATPase_c"/>
    <property type="match status" value="1"/>
</dbReference>
<gene>
    <name evidence="15" type="ORF">ACFQMA_13520</name>
</gene>
<dbReference type="InterPro" id="IPR013656">
    <property type="entry name" value="PAS_4"/>
</dbReference>
<dbReference type="InterPro" id="IPR050351">
    <property type="entry name" value="BphY/WalK/GraS-like"/>
</dbReference>
<protein>
    <recommendedName>
        <fullName evidence="3">histidine kinase</fullName>
        <ecNumber evidence="3">2.7.13.3</ecNumber>
    </recommendedName>
</protein>
<dbReference type="EC" id="2.7.13.3" evidence="3"/>
<feature type="domain" description="PAC" evidence="14">
    <location>
        <begin position="300"/>
        <end position="353"/>
    </location>
</feature>
<feature type="domain" description="Histidine kinase" evidence="13">
    <location>
        <begin position="357"/>
        <end position="559"/>
    </location>
</feature>
<feature type="transmembrane region" description="Helical" evidence="12">
    <location>
        <begin position="38"/>
        <end position="59"/>
    </location>
</feature>
<dbReference type="InterPro" id="IPR035965">
    <property type="entry name" value="PAS-like_dom_sf"/>
</dbReference>
<evidence type="ECO:0000256" key="9">
    <source>
        <dbReference type="ARBA" id="ARBA00022989"/>
    </source>
</evidence>
<keyword evidence="16" id="KW-1185">Reference proteome</keyword>
<dbReference type="InterPro" id="IPR036890">
    <property type="entry name" value="HATPase_C_sf"/>
</dbReference>
<dbReference type="InterPro" id="IPR031621">
    <property type="entry name" value="HisKA_7TM"/>
</dbReference>
<evidence type="ECO:0000256" key="5">
    <source>
        <dbReference type="ARBA" id="ARBA00022692"/>
    </source>
</evidence>
<evidence type="ECO:0000256" key="7">
    <source>
        <dbReference type="ARBA" id="ARBA00022777"/>
    </source>
</evidence>
<evidence type="ECO:0000256" key="1">
    <source>
        <dbReference type="ARBA" id="ARBA00000085"/>
    </source>
</evidence>
<dbReference type="PANTHER" id="PTHR42878">
    <property type="entry name" value="TWO-COMPONENT HISTIDINE KINASE"/>
    <property type="match status" value="1"/>
</dbReference>
<evidence type="ECO:0000256" key="3">
    <source>
        <dbReference type="ARBA" id="ARBA00012438"/>
    </source>
</evidence>
<dbReference type="EMBL" id="JBHTAS010000001">
    <property type="protein sequence ID" value="MFC7140837.1"/>
    <property type="molecule type" value="Genomic_DNA"/>
</dbReference>
<keyword evidence="4" id="KW-0808">Transferase</keyword>
<evidence type="ECO:0000256" key="10">
    <source>
        <dbReference type="ARBA" id="ARBA00023012"/>
    </source>
</evidence>
<dbReference type="InterPro" id="IPR005467">
    <property type="entry name" value="His_kinase_dom"/>
</dbReference>
<evidence type="ECO:0000259" key="14">
    <source>
        <dbReference type="PROSITE" id="PS50113"/>
    </source>
</evidence>
<dbReference type="GO" id="GO:0000160">
    <property type="term" value="P:phosphorelay signal transduction system"/>
    <property type="evidence" value="ECO:0007669"/>
    <property type="project" value="UniProtKB-KW"/>
</dbReference>
<dbReference type="Gene3D" id="3.30.450.20">
    <property type="entry name" value="PAS domain"/>
    <property type="match status" value="1"/>
</dbReference>
<dbReference type="Pfam" id="PF08448">
    <property type="entry name" value="PAS_4"/>
    <property type="match status" value="1"/>
</dbReference>
<dbReference type="PANTHER" id="PTHR42878:SF7">
    <property type="entry name" value="SENSOR HISTIDINE KINASE GLRK"/>
    <property type="match status" value="1"/>
</dbReference>
<dbReference type="CDD" id="cd00075">
    <property type="entry name" value="HATPase"/>
    <property type="match status" value="1"/>
</dbReference>
<sequence length="562" mass="58888">MAPVPLPAAASFAAAGGTLLLIRYLWRYRDKPGADWFLASLGFQTVWSVAYGVALLTFAEPVRWALEVLSWAAMAGTGVYFLAFALAYTGRGTPVDRWWRAIAAFPLLIGLIGATNPLHGLAWTDFTVVPVAGMAGATYDMRLWAVVAATAGVSLITVGSLVLFDTVVSYGPLYRREAVAVGLSTIPPVVAVFGWLYGAGPIPEVNLATAAFVPHVALDAYAFVGSDMFEFHPATRRAGERAAIDDLGAPVVIVDERRRVVTLNGAAEAAFGVEKEAALTRPLGALLSEERADPTGVDPIGGDDVVTVRDGGRRRVYAVTATPLSDAGGTHVGHTVVFQDVTDERRREQRLDVLNRVLRHNLRNDVTVVQGFTEAAAERVDDDEIQSMLDRAASKATDLAALGEKARTVERVVDSDPRSERVAVADLLAEVRDEHVDGSGDATVTVDAADVAVTTDPAVLQVVVGALLENALEHAGAAPTVELSAERRDGAVAVVVADDGPGVPDHELAVLTAGAESALEHGSGLGLWVADWGATALGGDLSIDAAGGTTATVAVPDGGRDR</sequence>
<evidence type="ECO:0000256" key="2">
    <source>
        <dbReference type="ARBA" id="ARBA00004141"/>
    </source>
</evidence>
<dbReference type="CDD" id="cd00130">
    <property type="entry name" value="PAS"/>
    <property type="match status" value="1"/>
</dbReference>
<evidence type="ECO:0000256" key="6">
    <source>
        <dbReference type="ARBA" id="ARBA00022741"/>
    </source>
</evidence>
<feature type="transmembrane region" description="Helical" evidence="12">
    <location>
        <begin position="6"/>
        <end position="26"/>
    </location>
</feature>
<dbReference type="Pfam" id="PF16927">
    <property type="entry name" value="HisKA_7TM"/>
    <property type="match status" value="1"/>
</dbReference>
<dbReference type="Pfam" id="PF02518">
    <property type="entry name" value="HATPase_c"/>
    <property type="match status" value="1"/>
</dbReference>
<dbReference type="RefSeq" id="WP_274321924.1">
    <property type="nucleotide sequence ID" value="NZ_CP118158.1"/>
</dbReference>
<accession>A0ABD5Y5R6</accession>
<feature type="transmembrane region" description="Helical" evidence="12">
    <location>
        <begin position="101"/>
        <end position="123"/>
    </location>
</feature>
<feature type="transmembrane region" description="Helical" evidence="12">
    <location>
        <begin position="71"/>
        <end position="89"/>
    </location>
</feature>
<evidence type="ECO:0000256" key="4">
    <source>
        <dbReference type="ARBA" id="ARBA00022679"/>
    </source>
</evidence>
<dbReference type="GO" id="GO:0004673">
    <property type="term" value="F:protein histidine kinase activity"/>
    <property type="evidence" value="ECO:0007669"/>
    <property type="project" value="UniProtKB-EC"/>
</dbReference>
<reference evidence="15 16" key="1">
    <citation type="journal article" date="2019" name="Int. J. Syst. Evol. Microbiol.">
        <title>The Global Catalogue of Microorganisms (GCM) 10K type strain sequencing project: providing services to taxonomists for standard genome sequencing and annotation.</title>
        <authorList>
            <consortium name="The Broad Institute Genomics Platform"/>
            <consortium name="The Broad Institute Genome Sequencing Center for Infectious Disease"/>
            <person name="Wu L."/>
            <person name="Ma J."/>
        </authorList>
    </citation>
    <scope>NUCLEOTIDE SEQUENCE [LARGE SCALE GENOMIC DNA]</scope>
    <source>
        <strain evidence="15 16">XZYJT29</strain>
    </source>
</reference>
<dbReference type="Proteomes" id="UP001596432">
    <property type="component" value="Unassembled WGS sequence"/>
</dbReference>
<name>A0ABD5Y5R6_9EURY</name>
<evidence type="ECO:0000256" key="12">
    <source>
        <dbReference type="SAM" id="Phobius"/>
    </source>
</evidence>
<keyword evidence="7 15" id="KW-0418">Kinase</keyword>
<dbReference type="InterPro" id="IPR000700">
    <property type="entry name" value="PAS-assoc_C"/>
</dbReference>
<dbReference type="Gene3D" id="3.30.565.10">
    <property type="entry name" value="Histidine kinase-like ATPase, C-terminal domain"/>
    <property type="match status" value="1"/>
</dbReference>
<keyword evidence="5 12" id="KW-0812">Transmembrane</keyword>
<dbReference type="GO" id="GO:0005524">
    <property type="term" value="F:ATP binding"/>
    <property type="evidence" value="ECO:0007669"/>
    <property type="project" value="UniProtKB-KW"/>
</dbReference>
<dbReference type="InterPro" id="IPR000014">
    <property type="entry name" value="PAS"/>
</dbReference>
<dbReference type="SUPFAM" id="SSF55874">
    <property type="entry name" value="ATPase domain of HSP90 chaperone/DNA topoisomerase II/histidine kinase"/>
    <property type="match status" value="1"/>
</dbReference>
<keyword evidence="10" id="KW-0902">Two-component regulatory system</keyword>
<evidence type="ECO:0000259" key="13">
    <source>
        <dbReference type="PROSITE" id="PS50109"/>
    </source>
</evidence>
<evidence type="ECO:0000256" key="11">
    <source>
        <dbReference type="ARBA" id="ARBA00023136"/>
    </source>
</evidence>
<keyword evidence="11 12" id="KW-0472">Membrane</keyword>
<keyword evidence="6" id="KW-0547">Nucleotide-binding</keyword>
<feature type="transmembrane region" description="Helical" evidence="12">
    <location>
        <begin position="178"/>
        <end position="197"/>
    </location>
</feature>
<dbReference type="PROSITE" id="PS50113">
    <property type="entry name" value="PAC"/>
    <property type="match status" value="1"/>
</dbReference>
<dbReference type="InterPro" id="IPR003594">
    <property type="entry name" value="HATPase_dom"/>
</dbReference>
<proteinExistence type="predicted"/>
<dbReference type="AlphaFoldDB" id="A0ABD5Y5R6"/>
<keyword evidence="9 12" id="KW-1133">Transmembrane helix</keyword>
<organism evidence="15 16">
    <name type="scientific">Halosimplex aquaticum</name>
    <dbReference type="NCBI Taxonomy" id="3026162"/>
    <lineage>
        <taxon>Archaea</taxon>
        <taxon>Methanobacteriati</taxon>
        <taxon>Methanobacteriota</taxon>
        <taxon>Stenosarchaea group</taxon>
        <taxon>Halobacteria</taxon>
        <taxon>Halobacteriales</taxon>
        <taxon>Haloarculaceae</taxon>
        <taxon>Halosimplex</taxon>
    </lineage>
</organism>
<dbReference type="GeneID" id="78821143"/>
<keyword evidence="8" id="KW-0067">ATP-binding</keyword>